<reference evidence="3 4" key="1">
    <citation type="journal article" date="2018" name="Mol. Genet. Genomics">
        <title>The red deer Cervus elaphus genome CerEla1.0: sequencing, annotating, genes, and chromosomes.</title>
        <authorList>
            <person name="Bana N.A."/>
            <person name="Nyiri A."/>
            <person name="Nagy J."/>
            <person name="Frank K."/>
            <person name="Nagy T."/>
            <person name="Steger V."/>
            <person name="Schiller M."/>
            <person name="Lakatos P."/>
            <person name="Sugar L."/>
            <person name="Horn P."/>
            <person name="Barta E."/>
            <person name="Orosz L."/>
        </authorList>
    </citation>
    <scope>NUCLEOTIDE SEQUENCE [LARGE SCALE GENOMIC DNA]</scope>
    <source>
        <strain evidence="3">Hungarian</strain>
    </source>
</reference>
<protein>
    <recommendedName>
        <fullName evidence="2">Large ribosomal subunit protein uL4 C-terminal domain-containing protein</fullName>
    </recommendedName>
</protein>
<dbReference type="InterPro" id="IPR025755">
    <property type="entry name" value="Ribos_uL4_C_dom"/>
</dbReference>
<evidence type="ECO:0000256" key="1">
    <source>
        <dbReference type="SAM" id="MobiDB-lite"/>
    </source>
</evidence>
<organism evidence="3 4">
    <name type="scientific">Cervus elaphus hippelaphus</name>
    <name type="common">European red deer</name>
    <dbReference type="NCBI Taxonomy" id="46360"/>
    <lineage>
        <taxon>Eukaryota</taxon>
        <taxon>Metazoa</taxon>
        <taxon>Chordata</taxon>
        <taxon>Craniata</taxon>
        <taxon>Vertebrata</taxon>
        <taxon>Euteleostomi</taxon>
        <taxon>Mammalia</taxon>
        <taxon>Eutheria</taxon>
        <taxon>Laurasiatheria</taxon>
        <taxon>Artiodactyla</taxon>
        <taxon>Ruminantia</taxon>
        <taxon>Pecora</taxon>
        <taxon>Cervidae</taxon>
        <taxon>Cervinae</taxon>
        <taxon>Cervus</taxon>
    </lineage>
</organism>
<name>A0A212CN78_CEREH</name>
<dbReference type="EMBL" id="MKHE01000015">
    <property type="protein sequence ID" value="OWK07477.1"/>
    <property type="molecule type" value="Genomic_DNA"/>
</dbReference>
<accession>A0A212CN78</accession>
<dbReference type="AlphaFoldDB" id="A0A212CN78"/>
<feature type="compositionally biased region" description="Polar residues" evidence="1">
    <location>
        <begin position="71"/>
        <end position="84"/>
    </location>
</feature>
<evidence type="ECO:0000313" key="4">
    <source>
        <dbReference type="Proteomes" id="UP000242450"/>
    </source>
</evidence>
<dbReference type="Proteomes" id="UP000242450">
    <property type="component" value="Chromosome 15"/>
</dbReference>
<dbReference type="PANTHER" id="PTHR19431">
    <property type="entry name" value="60S RIBOSOMAL PROTEIN L4"/>
    <property type="match status" value="1"/>
</dbReference>
<dbReference type="OrthoDB" id="10259785at2759"/>
<dbReference type="Pfam" id="PF14374">
    <property type="entry name" value="Ribos_L4_asso_C"/>
    <property type="match status" value="1"/>
</dbReference>
<evidence type="ECO:0000259" key="2">
    <source>
        <dbReference type="Pfam" id="PF14374"/>
    </source>
</evidence>
<evidence type="ECO:0000313" key="3">
    <source>
        <dbReference type="EMBL" id="OWK07477.1"/>
    </source>
</evidence>
<sequence>MICVAPDSFKSNYNLPMHEMLNTDLGRILKSPRAPRKESHRRVLKKNPLKSLRIMLNLTKPACRSHVPGQAKNQTSRRLGQQTLEEQDVKRSIRQHESSVYPGYLHVVGKERRLAVC</sequence>
<feature type="domain" description="Large ribosomal subunit protein uL4 C-terminal" evidence="2">
    <location>
        <begin position="11"/>
        <end position="58"/>
    </location>
</feature>
<dbReference type="InterPro" id="IPR045240">
    <property type="entry name" value="Ribosomal_uL4_euk/arch"/>
</dbReference>
<keyword evidence="4" id="KW-1185">Reference proteome</keyword>
<proteinExistence type="predicted"/>
<gene>
    <name evidence="3" type="ORF">Celaphus_00008132</name>
</gene>
<feature type="region of interest" description="Disordered" evidence="1">
    <location>
        <begin position="64"/>
        <end position="91"/>
    </location>
</feature>
<comment type="caution">
    <text evidence="3">The sequence shown here is derived from an EMBL/GenBank/DDBJ whole genome shotgun (WGS) entry which is preliminary data.</text>
</comment>